<name>A0A5Q4ZCJ4_9BURK</name>
<gene>
    <name evidence="1" type="ORF">PDMSB3_1595</name>
</gene>
<proteinExistence type="predicted"/>
<keyword evidence="2" id="KW-1185">Reference proteome</keyword>
<reference evidence="1 2" key="1">
    <citation type="submission" date="2019-08" db="EMBL/GenBank/DDBJ databases">
        <authorList>
            <person name="Herpell B J."/>
        </authorList>
    </citation>
    <scope>NUCLEOTIDE SEQUENCE [LARGE SCALE GENOMIC DNA]</scope>
    <source>
        <strain evidence="2">Msb3</strain>
    </source>
</reference>
<protein>
    <submittedName>
        <fullName evidence="1">Uncharacterized protein</fullName>
    </submittedName>
</protein>
<dbReference type="EMBL" id="LR699554">
    <property type="protein sequence ID" value="VVD32879.1"/>
    <property type="molecule type" value="Genomic_DNA"/>
</dbReference>
<evidence type="ECO:0000313" key="2">
    <source>
        <dbReference type="Proteomes" id="UP000325811"/>
    </source>
</evidence>
<dbReference type="RefSeq" id="WP_268738019.1">
    <property type="nucleotide sequence ID" value="NZ_LR699554.1"/>
</dbReference>
<dbReference type="Proteomes" id="UP000325811">
    <property type="component" value="Chromosome II"/>
</dbReference>
<organism evidence="1 2">
    <name type="scientific">Paraburkholderia dioscoreae</name>
    <dbReference type="NCBI Taxonomy" id="2604047"/>
    <lineage>
        <taxon>Bacteria</taxon>
        <taxon>Pseudomonadati</taxon>
        <taxon>Pseudomonadota</taxon>
        <taxon>Betaproteobacteria</taxon>
        <taxon>Burkholderiales</taxon>
        <taxon>Burkholderiaceae</taxon>
        <taxon>Paraburkholderia</taxon>
    </lineage>
</organism>
<dbReference type="KEGG" id="pdio:PDMSB3_1595.1"/>
<evidence type="ECO:0000313" key="1">
    <source>
        <dbReference type="EMBL" id="VVD32879.1"/>
    </source>
</evidence>
<accession>A0A5Q4ZCJ4</accession>
<sequence>MQINEQTGLTTLIAAWRGRGLRLVRHTDPVSMPENIRRKGRVAD</sequence>
<dbReference type="AlphaFoldDB" id="A0A5Q4ZCJ4"/>